<dbReference type="Proteomes" id="UP001500582">
    <property type="component" value="Unassembled WGS sequence"/>
</dbReference>
<proteinExistence type="predicted"/>
<dbReference type="RefSeq" id="WP_345211791.1">
    <property type="nucleotide sequence ID" value="NZ_BAABFT010000007.1"/>
</dbReference>
<accession>A0ABP8GLC9</accession>
<keyword evidence="2" id="KW-1185">Reference proteome</keyword>
<evidence type="ECO:0000313" key="1">
    <source>
        <dbReference type="EMBL" id="GAA4326063.1"/>
    </source>
</evidence>
<name>A0ABP8GLC9_9SPHI</name>
<sequence length="90" mass="10812">MKLIRAMTSFWKVHDFPYIRAVEISDEELLKISLVLTREDLIEWLIWNDRNGIYSDEDSINEFGQAITREEALKIFIRQITENRPLMRLI</sequence>
<evidence type="ECO:0000313" key="2">
    <source>
        <dbReference type="Proteomes" id="UP001500582"/>
    </source>
</evidence>
<gene>
    <name evidence="1" type="ORF">GCM10023149_28670</name>
</gene>
<protein>
    <submittedName>
        <fullName evidence="1">Uncharacterized protein</fullName>
    </submittedName>
</protein>
<organism evidence="1 2">
    <name type="scientific">Mucilaginibacter gynuensis</name>
    <dbReference type="NCBI Taxonomy" id="1302236"/>
    <lineage>
        <taxon>Bacteria</taxon>
        <taxon>Pseudomonadati</taxon>
        <taxon>Bacteroidota</taxon>
        <taxon>Sphingobacteriia</taxon>
        <taxon>Sphingobacteriales</taxon>
        <taxon>Sphingobacteriaceae</taxon>
        <taxon>Mucilaginibacter</taxon>
    </lineage>
</organism>
<comment type="caution">
    <text evidence="1">The sequence shown here is derived from an EMBL/GenBank/DDBJ whole genome shotgun (WGS) entry which is preliminary data.</text>
</comment>
<dbReference type="EMBL" id="BAABFT010000007">
    <property type="protein sequence ID" value="GAA4326063.1"/>
    <property type="molecule type" value="Genomic_DNA"/>
</dbReference>
<reference evidence="2" key="1">
    <citation type="journal article" date="2019" name="Int. J. Syst. Evol. Microbiol.">
        <title>The Global Catalogue of Microorganisms (GCM) 10K type strain sequencing project: providing services to taxonomists for standard genome sequencing and annotation.</title>
        <authorList>
            <consortium name="The Broad Institute Genomics Platform"/>
            <consortium name="The Broad Institute Genome Sequencing Center for Infectious Disease"/>
            <person name="Wu L."/>
            <person name="Ma J."/>
        </authorList>
    </citation>
    <scope>NUCLEOTIDE SEQUENCE [LARGE SCALE GENOMIC DNA]</scope>
    <source>
        <strain evidence="2">JCM 17705</strain>
    </source>
</reference>